<evidence type="ECO:0000256" key="4">
    <source>
        <dbReference type="ARBA" id="ARBA00010617"/>
    </source>
</evidence>
<keyword evidence="9 14" id="KW-0560">Oxidoreductase</keyword>
<comment type="subcellular location">
    <subcellularLocation>
        <location evidence="3">Endoplasmic reticulum membrane</location>
        <topology evidence="3">Peripheral membrane protein</topology>
    </subcellularLocation>
    <subcellularLocation>
        <location evidence="2">Microsome membrane</location>
        <topology evidence="2">Peripheral membrane protein</topology>
    </subcellularLocation>
</comment>
<dbReference type="SUPFAM" id="SSF48264">
    <property type="entry name" value="Cytochrome P450"/>
    <property type="match status" value="1"/>
</dbReference>
<evidence type="ECO:0000256" key="7">
    <source>
        <dbReference type="ARBA" id="ARBA00022824"/>
    </source>
</evidence>
<dbReference type="InterPro" id="IPR002401">
    <property type="entry name" value="Cyt_P450_E_grp-I"/>
</dbReference>
<dbReference type="Pfam" id="PF00067">
    <property type="entry name" value="p450"/>
    <property type="match status" value="2"/>
</dbReference>
<keyword evidence="7" id="KW-0256">Endoplasmic reticulum</keyword>
<dbReference type="EMBL" id="HBUE01250008">
    <property type="protein sequence ID" value="CAG6553805.1"/>
    <property type="molecule type" value="Transcribed_RNA"/>
</dbReference>
<evidence type="ECO:0000256" key="3">
    <source>
        <dbReference type="ARBA" id="ARBA00004406"/>
    </source>
</evidence>
<keyword evidence="11 14" id="KW-0503">Monooxygenase</keyword>
<keyword evidence="6 13" id="KW-0479">Metal-binding</keyword>
<dbReference type="CDD" id="cd11056">
    <property type="entry name" value="CYP6-like"/>
    <property type="match status" value="1"/>
</dbReference>
<dbReference type="PRINTS" id="PR00385">
    <property type="entry name" value="P450"/>
</dbReference>
<evidence type="ECO:0000256" key="11">
    <source>
        <dbReference type="ARBA" id="ARBA00023033"/>
    </source>
</evidence>
<dbReference type="FunFam" id="1.10.630.10:FF:000042">
    <property type="entry name" value="Cytochrome P450"/>
    <property type="match status" value="1"/>
</dbReference>
<evidence type="ECO:0000256" key="12">
    <source>
        <dbReference type="ARBA" id="ARBA00023136"/>
    </source>
</evidence>
<accession>A0A8D8IFU6</accession>
<evidence type="ECO:0000256" key="1">
    <source>
        <dbReference type="ARBA" id="ARBA00001971"/>
    </source>
</evidence>
<keyword evidence="5 13" id="KW-0349">Heme</keyword>
<dbReference type="InterPro" id="IPR050476">
    <property type="entry name" value="Insect_CytP450_Detox"/>
</dbReference>
<evidence type="ECO:0000256" key="2">
    <source>
        <dbReference type="ARBA" id="ARBA00004174"/>
    </source>
</evidence>
<dbReference type="Gene3D" id="1.10.630.10">
    <property type="entry name" value="Cytochrome P450"/>
    <property type="match status" value="1"/>
</dbReference>
<evidence type="ECO:0000313" key="15">
    <source>
        <dbReference type="EMBL" id="CAG6553805.1"/>
    </source>
</evidence>
<keyword evidence="12" id="KW-0472">Membrane</keyword>
<dbReference type="GO" id="GO:0005789">
    <property type="term" value="C:endoplasmic reticulum membrane"/>
    <property type="evidence" value="ECO:0007669"/>
    <property type="project" value="UniProtKB-SubCell"/>
</dbReference>
<evidence type="ECO:0000256" key="8">
    <source>
        <dbReference type="ARBA" id="ARBA00022848"/>
    </source>
</evidence>
<dbReference type="AlphaFoldDB" id="A0A8D8IFU6"/>
<dbReference type="PROSITE" id="PS00086">
    <property type="entry name" value="CYTOCHROME_P450"/>
    <property type="match status" value="1"/>
</dbReference>
<organism evidence="15">
    <name type="scientific">Culex pipiens</name>
    <name type="common">House mosquito</name>
    <dbReference type="NCBI Taxonomy" id="7175"/>
    <lineage>
        <taxon>Eukaryota</taxon>
        <taxon>Metazoa</taxon>
        <taxon>Ecdysozoa</taxon>
        <taxon>Arthropoda</taxon>
        <taxon>Hexapoda</taxon>
        <taxon>Insecta</taxon>
        <taxon>Pterygota</taxon>
        <taxon>Neoptera</taxon>
        <taxon>Endopterygota</taxon>
        <taxon>Diptera</taxon>
        <taxon>Nematocera</taxon>
        <taxon>Culicoidea</taxon>
        <taxon>Culicidae</taxon>
        <taxon>Culicinae</taxon>
        <taxon>Culicini</taxon>
        <taxon>Culex</taxon>
        <taxon>Culex</taxon>
    </lineage>
</organism>
<keyword evidence="10 13" id="KW-0408">Iron</keyword>
<dbReference type="GO" id="GO:0020037">
    <property type="term" value="F:heme binding"/>
    <property type="evidence" value="ECO:0007669"/>
    <property type="project" value="InterPro"/>
</dbReference>
<comment type="similarity">
    <text evidence="4 14">Belongs to the cytochrome P450 family.</text>
</comment>
<dbReference type="InterPro" id="IPR036396">
    <property type="entry name" value="Cyt_P450_sf"/>
</dbReference>
<evidence type="ECO:0000256" key="14">
    <source>
        <dbReference type="RuleBase" id="RU000461"/>
    </source>
</evidence>
<feature type="binding site" description="axial binding residue" evidence="13">
    <location>
        <position position="461"/>
    </location>
    <ligand>
        <name>heme</name>
        <dbReference type="ChEBI" id="CHEBI:30413"/>
    </ligand>
    <ligandPart>
        <name>Fe</name>
        <dbReference type="ChEBI" id="CHEBI:18248"/>
    </ligandPart>
</feature>
<name>A0A8D8IFU6_CULPI</name>
<comment type="cofactor">
    <cofactor evidence="1 13">
        <name>heme</name>
        <dbReference type="ChEBI" id="CHEBI:30413"/>
    </cofactor>
</comment>
<dbReference type="EMBL" id="HBUE01145160">
    <property type="protein sequence ID" value="CAG6502565.1"/>
    <property type="molecule type" value="Transcribed_RNA"/>
</dbReference>
<protein>
    <submittedName>
        <fullName evidence="15">Probable cytochrome P450 6a14</fullName>
    </submittedName>
</protein>
<evidence type="ECO:0000256" key="13">
    <source>
        <dbReference type="PIRSR" id="PIRSR602401-1"/>
    </source>
</evidence>
<dbReference type="GO" id="GO:0016705">
    <property type="term" value="F:oxidoreductase activity, acting on paired donors, with incorporation or reduction of molecular oxygen"/>
    <property type="evidence" value="ECO:0007669"/>
    <property type="project" value="InterPro"/>
</dbReference>
<dbReference type="PRINTS" id="PR00463">
    <property type="entry name" value="EP450I"/>
</dbReference>
<dbReference type="InterPro" id="IPR017972">
    <property type="entry name" value="Cyt_P450_CS"/>
</dbReference>
<keyword evidence="8" id="KW-0492">Microsome</keyword>
<evidence type="ECO:0000256" key="9">
    <source>
        <dbReference type="ARBA" id="ARBA00023002"/>
    </source>
</evidence>
<evidence type="ECO:0000256" key="6">
    <source>
        <dbReference type="ARBA" id="ARBA00022723"/>
    </source>
</evidence>
<dbReference type="PANTHER" id="PTHR24292:SF103">
    <property type="entry name" value="CYTOCHROME P450 6BS1"/>
    <property type="match status" value="1"/>
</dbReference>
<sequence>MIYLALIAVATLLVLFVRQRYNYWKVRGVPYLDPVFPAGNVWGLGTRLHPSEVLQKCYDKLKGKGPFGGVFFFLGPTVLATDLDFIKTILVKDFQYFHDRSFYYNEKDDPLTGHLFTIEGQRWKNLRAKLTPTFTSGKMKLMFPIVSDVAAELKKCLVTEKDDGGEVELKDVLARYTTDVIGKCAFGLDCNSLENPNAEFREMGRKIFTTTPLSIIKLFFVQQIKPLAQKLGVTVLNQEVTKYFLKAVKDTVEYRESNNVERNDFMNLLIKLKNAEPVEEGSSRPMEKLSLNEISAQAFVFFFAGFETSSTLMSFCLYELAMNQELQDRARKNVRDVLNQHGSLTYEAIHGMKYLENCIFGITSIKSPFQPLNHPLLSETLRIYPPASILFRIATQDYRVPNTDFTIEKGTATNIPVLAIHRDPELYPDPMKFDPERFNPDQVAKRHPFAFLPFGEGPRVCIGMRFALMQTRVGLATLLQNFRFRISSRTPIPPKIVPSSGLFVPQDNFWLSIERIE</sequence>
<dbReference type="InterPro" id="IPR001128">
    <property type="entry name" value="Cyt_P450"/>
</dbReference>
<dbReference type="PANTHER" id="PTHR24292">
    <property type="entry name" value="CYTOCHROME P450"/>
    <property type="match status" value="1"/>
</dbReference>
<dbReference type="EMBL" id="HBUE01250009">
    <property type="protein sequence ID" value="CAG6553806.1"/>
    <property type="molecule type" value="Transcribed_RNA"/>
</dbReference>
<reference evidence="15" key="1">
    <citation type="submission" date="2021-05" db="EMBL/GenBank/DDBJ databases">
        <authorList>
            <person name="Alioto T."/>
            <person name="Alioto T."/>
            <person name="Gomez Garrido J."/>
        </authorList>
    </citation>
    <scope>NUCLEOTIDE SEQUENCE</scope>
</reference>
<evidence type="ECO:0000256" key="10">
    <source>
        <dbReference type="ARBA" id="ARBA00023004"/>
    </source>
</evidence>
<proteinExistence type="inferred from homology"/>
<evidence type="ECO:0000256" key="5">
    <source>
        <dbReference type="ARBA" id="ARBA00022617"/>
    </source>
</evidence>
<dbReference type="EMBL" id="HBUE01145161">
    <property type="protein sequence ID" value="CAG6502566.1"/>
    <property type="molecule type" value="Transcribed_RNA"/>
</dbReference>
<dbReference type="GO" id="GO:0005506">
    <property type="term" value="F:iron ion binding"/>
    <property type="evidence" value="ECO:0007669"/>
    <property type="project" value="InterPro"/>
</dbReference>
<dbReference type="GO" id="GO:0004497">
    <property type="term" value="F:monooxygenase activity"/>
    <property type="evidence" value="ECO:0007669"/>
    <property type="project" value="UniProtKB-KW"/>
</dbReference>